<gene>
    <name evidence="13" type="primary">rfbA</name>
    <name evidence="13" type="ordered locus">TERTU_4331</name>
</gene>
<dbReference type="PANTHER" id="PTHR43532">
    <property type="entry name" value="GLUCOSE-1-PHOSPHATE THYMIDYLYLTRANSFERASE"/>
    <property type="match status" value="1"/>
</dbReference>
<evidence type="ECO:0000256" key="2">
    <source>
        <dbReference type="ARBA" id="ARBA00004781"/>
    </source>
</evidence>
<evidence type="ECO:0000256" key="5">
    <source>
        <dbReference type="ARBA" id="ARBA00012461"/>
    </source>
</evidence>
<dbReference type="KEGG" id="ttu:TERTU_4331"/>
<keyword evidence="6 11" id="KW-0808">Transferase</keyword>
<reference evidence="13 14" key="1">
    <citation type="journal article" date="2009" name="PLoS ONE">
        <title>The complete genome of Teredinibacter turnerae T7901: an intracellular endosymbiont of marine wood-boring bivalves (shipworms).</title>
        <authorList>
            <person name="Yang J.C."/>
            <person name="Madupu R."/>
            <person name="Durkin A.S."/>
            <person name="Ekborg N.A."/>
            <person name="Pedamallu C.S."/>
            <person name="Hostetler J.B."/>
            <person name="Radune D."/>
            <person name="Toms B.S."/>
            <person name="Henrissat B."/>
            <person name="Coutinho P.M."/>
            <person name="Schwarz S."/>
            <person name="Field L."/>
            <person name="Trindade-Silva A.E."/>
            <person name="Soares C.A.G."/>
            <person name="Elshahawi S."/>
            <person name="Hanora A."/>
            <person name="Schmidt E.W."/>
            <person name="Haygood M.G."/>
            <person name="Posfai J."/>
            <person name="Benner J."/>
            <person name="Madinger C."/>
            <person name="Nove J."/>
            <person name="Anton B."/>
            <person name="Chaudhary K."/>
            <person name="Foster J."/>
            <person name="Holman A."/>
            <person name="Kumar S."/>
            <person name="Lessard P.A."/>
            <person name="Luyten Y.A."/>
            <person name="Slatko B."/>
            <person name="Wood N."/>
            <person name="Wu B."/>
            <person name="Teplitski M."/>
            <person name="Mougous J.D."/>
            <person name="Ward N."/>
            <person name="Eisen J.A."/>
            <person name="Badger J.H."/>
            <person name="Distel D.L."/>
        </authorList>
    </citation>
    <scope>NUCLEOTIDE SEQUENCE [LARGE SCALE GENOMIC DNA]</scope>
    <source>
        <strain evidence="14">ATCC 39867 / T7901</strain>
    </source>
</reference>
<dbReference type="Gene3D" id="3.90.550.10">
    <property type="entry name" value="Spore Coat Polysaccharide Biosynthesis Protein SpsA, Chain A"/>
    <property type="match status" value="1"/>
</dbReference>
<dbReference type="NCBIfam" id="TIGR01207">
    <property type="entry name" value="rmlA"/>
    <property type="match status" value="1"/>
</dbReference>
<dbReference type="InterPro" id="IPR005835">
    <property type="entry name" value="NTP_transferase_dom"/>
</dbReference>
<dbReference type="InterPro" id="IPR029044">
    <property type="entry name" value="Nucleotide-diphossugar_trans"/>
</dbReference>
<keyword evidence="7 11" id="KW-0548">Nucleotidyltransferase</keyword>
<dbReference type="CDD" id="cd02538">
    <property type="entry name" value="G1P_TT_short"/>
    <property type="match status" value="1"/>
</dbReference>
<sequence>MSPKSAVNISDIKKNSRHGMRGGYFSYHGWRFCSAINTENVMRKGIILAGGSGTRLYPLTQVVSKQLMPVYDKPMIYYPLATLMQSGIREILIISTPQELPRFQALLGDGSQWGISLVYTEQPSPDGLAQAFLLAEDFLAGNPAALILGDNLFYGHQLVEKLKRANEREQATVFGYHVANPRAYGVIDFDDNGKALSIEEKPQQPKSNYAVPGIYFFDSDVVNVAKSVKPSPRGELEITDVIEHYLKLGTLNVEIMGRGAAWLDTGTHDSLLDAAMFISTLEKRQGLKVNCPEEVAYRNGYISAQQLRELAEPLRKSGYGEYLLGLLETKVF</sequence>
<keyword evidence="9 11" id="KW-0460">Magnesium</keyword>
<proteinExistence type="inferred from homology"/>
<dbReference type="AlphaFoldDB" id="C5BIE9"/>
<dbReference type="Proteomes" id="UP000009080">
    <property type="component" value="Chromosome"/>
</dbReference>
<dbReference type="EC" id="2.7.7.24" evidence="5 11"/>
<dbReference type="PANTHER" id="PTHR43532:SF1">
    <property type="entry name" value="GLUCOSE-1-PHOSPHATE THYMIDYLYLTRANSFERASE 1"/>
    <property type="match status" value="1"/>
</dbReference>
<evidence type="ECO:0000313" key="14">
    <source>
        <dbReference type="Proteomes" id="UP000009080"/>
    </source>
</evidence>
<dbReference type="STRING" id="377629.TERTU_4331"/>
<feature type="domain" description="Nucleotidyl transferase" evidence="12">
    <location>
        <begin position="44"/>
        <end position="278"/>
    </location>
</feature>
<evidence type="ECO:0000256" key="3">
    <source>
        <dbReference type="ARBA" id="ARBA00005125"/>
    </source>
</evidence>
<accession>C5BIE9</accession>
<comment type="similarity">
    <text evidence="4 11">Belongs to the glucose-1-phosphate thymidylyltransferase family.</text>
</comment>
<evidence type="ECO:0000256" key="10">
    <source>
        <dbReference type="ARBA" id="ARBA00049336"/>
    </source>
</evidence>
<evidence type="ECO:0000256" key="7">
    <source>
        <dbReference type="ARBA" id="ARBA00022695"/>
    </source>
</evidence>
<comment type="pathway">
    <text evidence="2">Carbohydrate biosynthesis; dTDP-L-rhamnose biosynthesis.</text>
</comment>
<dbReference type="HOGENOM" id="CLU_029499_9_0_6"/>
<dbReference type="GO" id="GO:0046872">
    <property type="term" value="F:metal ion binding"/>
    <property type="evidence" value="ECO:0007669"/>
    <property type="project" value="UniProtKB-KW"/>
</dbReference>
<organism evidence="13 14">
    <name type="scientific">Teredinibacter turnerae (strain ATCC 39867 / T7901)</name>
    <dbReference type="NCBI Taxonomy" id="377629"/>
    <lineage>
        <taxon>Bacteria</taxon>
        <taxon>Pseudomonadati</taxon>
        <taxon>Pseudomonadota</taxon>
        <taxon>Gammaproteobacteria</taxon>
        <taxon>Cellvibrionales</taxon>
        <taxon>Cellvibrionaceae</taxon>
        <taxon>Teredinibacter</taxon>
    </lineage>
</organism>
<comment type="cofactor">
    <cofactor evidence="1">
        <name>Mg(2+)</name>
        <dbReference type="ChEBI" id="CHEBI:18420"/>
    </cofactor>
</comment>
<keyword evidence="8 11" id="KW-0479">Metal-binding</keyword>
<dbReference type="SUPFAM" id="SSF53448">
    <property type="entry name" value="Nucleotide-diphospho-sugar transferases"/>
    <property type="match status" value="1"/>
</dbReference>
<evidence type="ECO:0000259" key="12">
    <source>
        <dbReference type="Pfam" id="PF00483"/>
    </source>
</evidence>
<evidence type="ECO:0000256" key="8">
    <source>
        <dbReference type="ARBA" id="ARBA00022723"/>
    </source>
</evidence>
<evidence type="ECO:0000256" key="4">
    <source>
        <dbReference type="ARBA" id="ARBA00010480"/>
    </source>
</evidence>
<dbReference type="RefSeq" id="WP_015817797.1">
    <property type="nucleotide sequence ID" value="NC_012997.1"/>
</dbReference>
<evidence type="ECO:0000256" key="6">
    <source>
        <dbReference type="ARBA" id="ARBA00022679"/>
    </source>
</evidence>
<evidence type="ECO:0000313" key="13">
    <source>
        <dbReference type="EMBL" id="ACR11685.1"/>
    </source>
</evidence>
<evidence type="ECO:0000256" key="9">
    <source>
        <dbReference type="ARBA" id="ARBA00022842"/>
    </source>
</evidence>
<dbReference type="OrthoDB" id="9803871at2"/>
<comment type="catalytic activity">
    <reaction evidence="10 11">
        <text>dTTP + alpha-D-glucose 1-phosphate + H(+) = dTDP-alpha-D-glucose + diphosphate</text>
        <dbReference type="Rhea" id="RHEA:15225"/>
        <dbReference type="ChEBI" id="CHEBI:15378"/>
        <dbReference type="ChEBI" id="CHEBI:33019"/>
        <dbReference type="ChEBI" id="CHEBI:37568"/>
        <dbReference type="ChEBI" id="CHEBI:57477"/>
        <dbReference type="ChEBI" id="CHEBI:58601"/>
        <dbReference type="EC" id="2.7.7.24"/>
    </reaction>
</comment>
<dbReference type="InterPro" id="IPR005907">
    <property type="entry name" value="G1P_thy_trans_s"/>
</dbReference>
<keyword evidence="14" id="KW-1185">Reference proteome</keyword>
<comment type="pathway">
    <text evidence="3">Bacterial outer membrane biogenesis; LPS O-antigen biosynthesis.</text>
</comment>
<dbReference type="Pfam" id="PF00483">
    <property type="entry name" value="NTP_transferase"/>
    <property type="match status" value="1"/>
</dbReference>
<dbReference type="eggNOG" id="COG1209">
    <property type="taxonomic scope" value="Bacteria"/>
</dbReference>
<dbReference type="EMBL" id="CP001614">
    <property type="protein sequence ID" value="ACR11685.1"/>
    <property type="molecule type" value="Genomic_DNA"/>
</dbReference>
<name>C5BIE9_TERTT</name>
<dbReference type="FunFam" id="3.90.550.10:FF:000023">
    <property type="entry name" value="Glucose-1-phosphate thymidylyltransferase"/>
    <property type="match status" value="1"/>
</dbReference>
<evidence type="ECO:0000256" key="1">
    <source>
        <dbReference type="ARBA" id="ARBA00001946"/>
    </source>
</evidence>
<protein>
    <recommendedName>
        <fullName evidence="5 11">Glucose-1-phosphate thymidylyltransferase</fullName>
        <ecNumber evidence="5 11">2.7.7.24</ecNumber>
    </recommendedName>
</protein>
<comment type="function">
    <text evidence="11">Catalyzes the formation of dTDP-glucose, from dTTP and glucose 1-phosphate, as well as its pyrophosphorolysis.</text>
</comment>
<dbReference type="GO" id="GO:0008879">
    <property type="term" value="F:glucose-1-phosphate thymidylyltransferase activity"/>
    <property type="evidence" value="ECO:0007669"/>
    <property type="project" value="UniProtKB-EC"/>
</dbReference>
<evidence type="ECO:0000256" key="11">
    <source>
        <dbReference type="RuleBase" id="RU003706"/>
    </source>
</evidence>